<protein>
    <submittedName>
        <fullName evidence="2">NADP-dependent oxidoreductase</fullName>
    </submittedName>
</protein>
<evidence type="ECO:0000259" key="1">
    <source>
        <dbReference type="SMART" id="SM00829"/>
    </source>
</evidence>
<keyword evidence="3" id="KW-1185">Reference proteome</keyword>
<gene>
    <name evidence="2" type="ORF">GCM10025780_33600</name>
</gene>
<dbReference type="Pfam" id="PF08240">
    <property type="entry name" value="ADH_N"/>
    <property type="match status" value="1"/>
</dbReference>
<feature type="domain" description="Enoyl reductase (ER)" evidence="1">
    <location>
        <begin position="71"/>
        <end position="369"/>
    </location>
</feature>
<dbReference type="Proteomes" id="UP001501295">
    <property type="component" value="Unassembled WGS sequence"/>
</dbReference>
<dbReference type="InterPro" id="IPR020843">
    <property type="entry name" value="ER"/>
</dbReference>
<proteinExistence type="predicted"/>
<dbReference type="Pfam" id="PF00107">
    <property type="entry name" value="ADH_zinc_N"/>
    <property type="match status" value="1"/>
</dbReference>
<sequence length="371" mass="38356">MAVSFVGGFIFLRGGPERNGHPSARGLRSRPSRILCAPVSARLRERVRRAELDRSMPDTKTARTWIAPTYGGPGVLELVDADVPSPGPGQVTIDVRAVGMNPADYKGFAAGDDPSKLPLSIGYEVAGVLSAVGPDTEIASGGGAVGDEVLAFRISGGYTTALTVSADDVFAKPASLGFPEAANLLLAGATAAEMLDVVGVQKGDTIVVHGASGAVGVSVLQQARLFGVRVIGTASQDRFDVVRRFGGDPVLYGDGLEQRIRDEAPEGIAAALDTVGTDEAVDVSLALIDDRRRLVSIAAFGRAADDGFRVIGGAMPASAAFRDHARAHLIHLAASGDLVVPMARTFSFTSAVDALELLRTGHPGGKLALVP</sequence>
<name>A0ABP8W9J1_9MICO</name>
<evidence type="ECO:0000313" key="2">
    <source>
        <dbReference type="EMBL" id="GAA4684730.1"/>
    </source>
</evidence>
<dbReference type="InterPro" id="IPR011032">
    <property type="entry name" value="GroES-like_sf"/>
</dbReference>
<dbReference type="CDD" id="cd05289">
    <property type="entry name" value="MDR_like_2"/>
    <property type="match status" value="1"/>
</dbReference>
<comment type="caution">
    <text evidence="2">The sequence shown here is derived from an EMBL/GenBank/DDBJ whole genome shotgun (WGS) entry which is preliminary data.</text>
</comment>
<dbReference type="SUPFAM" id="SSF51735">
    <property type="entry name" value="NAD(P)-binding Rossmann-fold domains"/>
    <property type="match status" value="1"/>
</dbReference>
<accession>A0ABP8W9J1</accession>
<reference evidence="3" key="1">
    <citation type="journal article" date="2019" name="Int. J. Syst. Evol. Microbiol.">
        <title>The Global Catalogue of Microorganisms (GCM) 10K type strain sequencing project: providing services to taxonomists for standard genome sequencing and annotation.</title>
        <authorList>
            <consortium name="The Broad Institute Genomics Platform"/>
            <consortium name="The Broad Institute Genome Sequencing Center for Infectious Disease"/>
            <person name="Wu L."/>
            <person name="Ma J."/>
        </authorList>
    </citation>
    <scope>NUCLEOTIDE SEQUENCE [LARGE SCALE GENOMIC DNA]</scope>
    <source>
        <strain evidence="3">JCM 18956</strain>
    </source>
</reference>
<dbReference type="SMART" id="SM00829">
    <property type="entry name" value="PKS_ER"/>
    <property type="match status" value="1"/>
</dbReference>
<dbReference type="EMBL" id="BAABLM010000010">
    <property type="protein sequence ID" value="GAA4684730.1"/>
    <property type="molecule type" value="Genomic_DNA"/>
</dbReference>
<dbReference type="PANTHER" id="PTHR43482">
    <property type="entry name" value="PROTEIN AST1-RELATED"/>
    <property type="match status" value="1"/>
</dbReference>
<evidence type="ECO:0000313" key="3">
    <source>
        <dbReference type="Proteomes" id="UP001501295"/>
    </source>
</evidence>
<dbReference type="InterPro" id="IPR036291">
    <property type="entry name" value="NAD(P)-bd_dom_sf"/>
</dbReference>
<dbReference type="InterPro" id="IPR013154">
    <property type="entry name" value="ADH-like_N"/>
</dbReference>
<dbReference type="Gene3D" id="3.40.50.720">
    <property type="entry name" value="NAD(P)-binding Rossmann-like Domain"/>
    <property type="match status" value="1"/>
</dbReference>
<organism evidence="2 3">
    <name type="scientific">Frondihabitans cladoniiphilus</name>
    <dbReference type="NCBI Taxonomy" id="715785"/>
    <lineage>
        <taxon>Bacteria</taxon>
        <taxon>Bacillati</taxon>
        <taxon>Actinomycetota</taxon>
        <taxon>Actinomycetes</taxon>
        <taxon>Micrococcales</taxon>
        <taxon>Microbacteriaceae</taxon>
        <taxon>Frondihabitans</taxon>
    </lineage>
</organism>
<dbReference type="SUPFAM" id="SSF50129">
    <property type="entry name" value="GroES-like"/>
    <property type="match status" value="1"/>
</dbReference>
<dbReference type="InterPro" id="IPR013149">
    <property type="entry name" value="ADH-like_C"/>
</dbReference>
<dbReference type="InterPro" id="IPR052585">
    <property type="entry name" value="Lipid_raft_assoc_Zn_ADH"/>
</dbReference>
<dbReference type="PANTHER" id="PTHR43482:SF1">
    <property type="entry name" value="PROTEIN AST1-RELATED"/>
    <property type="match status" value="1"/>
</dbReference>
<dbReference type="Gene3D" id="3.90.180.10">
    <property type="entry name" value="Medium-chain alcohol dehydrogenases, catalytic domain"/>
    <property type="match status" value="1"/>
</dbReference>